<dbReference type="KEGG" id="amuc:Pan181_25710"/>
<evidence type="ECO:0000313" key="3">
    <source>
        <dbReference type="Proteomes" id="UP000315750"/>
    </source>
</evidence>
<dbReference type="Proteomes" id="UP000315750">
    <property type="component" value="Chromosome"/>
</dbReference>
<organism evidence="2 3">
    <name type="scientific">Aeoliella mucimassa</name>
    <dbReference type="NCBI Taxonomy" id="2527972"/>
    <lineage>
        <taxon>Bacteria</taxon>
        <taxon>Pseudomonadati</taxon>
        <taxon>Planctomycetota</taxon>
        <taxon>Planctomycetia</taxon>
        <taxon>Pirellulales</taxon>
        <taxon>Lacipirellulaceae</taxon>
        <taxon>Aeoliella</taxon>
    </lineage>
</organism>
<evidence type="ECO:0008006" key="4">
    <source>
        <dbReference type="Google" id="ProtNLM"/>
    </source>
</evidence>
<proteinExistence type="predicted"/>
<dbReference type="Gene3D" id="2.60.120.260">
    <property type="entry name" value="Galactose-binding domain-like"/>
    <property type="match status" value="1"/>
</dbReference>
<keyword evidence="3" id="KW-1185">Reference proteome</keyword>
<dbReference type="AlphaFoldDB" id="A0A518ANR4"/>
<evidence type="ECO:0000313" key="2">
    <source>
        <dbReference type="EMBL" id="QDU56362.1"/>
    </source>
</evidence>
<evidence type="ECO:0000256" key="1">
    <source>
        <dbReference type="SAM" id="SignalP"/>
    </source>
</evidence>
<dbReference type="SUPFAM" id="SSF51445">
    <property type="entry name" value="(Trans)glycosidases"/>
    <property type="match status" value="1"/>
</dbReference>
<protein>
    <recommendedName>
        <fullName evidence="4">Beta-galactosidase</fullName>
    </recommendedName>
</protein>
<reference evidence="2 3" key="1">
    <citation type="submission" date="2019-02" db="EMBL/GenBank/DDBJ databases">
        <title>Deep-cultivation of Planctomycetes and their phenomic and genomic characterization uncovers novel biology.</title>
        <authorList>
            <person name="Wiegand S."/>
            <person name="Jogler M."/>
            <person name="Boedeker C."/>
            <person name="Pinto D."/>
            <person name="Vollmers J."/>
            <person name="Rivas-Marin E."/>
            <person name="Kohn T."/>
            <person name="Peeters S.H."/>
            <person name="Heuer A."/>
            <person name="Rast P."/>
            <person name="Oberbeckmann S."/>
            <person name="Bunk B."/>
            <person name="Jeske O."/>
            <person name="Meyerdierks A."/>
            <person name="Storesund J.E."/>
            <person name="Kallscheuer N."/>
            <person name="Luecker S."/>
            <person name="Lage O.M."/>
            <person name="Pohl T."/>
            <person name="Merkel B.J."/>
            <person name="Hornburger P."/>
            <person name="Mueller R.-W."/>
            <person name="Bruemmer F."/>
            <person name="Labrenz M."/>
            <person name="Spormann A.M."/>
            <person name="Op den Camp H."/>
            <person name="Overmann J."/>
            <person name="Amann R."/>
            <person name="Jetten M.S.M."/>
            <person name="Mascher T."/>
            <person name="Medema M.H."/>
            <person name="Devos D.P."/>
            <person name="Kaster A.-K."/>
            <person name="Ovreas L."/>
            <person name="Rohde M."/>
            <person name="Galperin M.Y."/>
            <person name="Jogler C."/>
        </authorList>
    </citation>
    <scope>NUCLEOTIDE SEQUENCE [LARGE SCALE GENOMIC DNA]</scope>
    <source>
        <strain evidence="2 3">Pan181</strain>
    </source>
</reference>
<dbReference type="Gene3D" id="3.20.20.80">
    <property type="entry name" value="Glycosidases"/>
    <property type="match status" value="1"/>
</dbReference>
<gene>
    <name evidence="2" type="ORF">Pan181_25710</name>
</gene>
<feature type="signal peptide" evidence="1">
    <location>
        <begin position="1"/>
        <end position="22"/>
    </location>
</feature>
<feature type="chain" id="PRO_5021759540" description="Beta-galactosidase" evidence="1">
    <location>
        <begin position="23"/>
        <end position="900"/>
    </location>
</feature>
<name>A0A518ANR4_9BACT</name>
<dbReference type="CDD" id="cd02795">
    <property type="entry name" value="CBM6-CBM35-CBM36_like"/>
    <property type="match status" value="1"/>
</dbReference>
<keyword evidence="1" id="KW-0732">Signal</keyword>
<dbReference type="InterPro" id="IPR017853">
    <property type="entry name" value="GH"/>
</dbReference>
<accession>A0A518ANR4</accession>
<sequence precursor="true">MIRTKLQVLIALPFLIVTLLPAARGDNGSGYVWLEAEKATNKRVTYNNWYDDVKKDSLSGGSWLTNFDNNKQGTAELHFSIDKAGDYTFWLRANPVKSHLSYQIDDGDWQDVDFSLDTRGQMNIASNDQPDLRFIAWVKIGNVELSEGQHSLALRMDSELSNHGGIDCAVFTSVPFIPSGITKPVAMDGPAEPDEWFPVMMDVDPLSPKSIIDVSALIDAPAGKHGFLKRDKDAMRFENDQQPSKFWGVGAHPLGNTPEQMDATAAWFRKHGINMVRQHTVINAVGLFDDQGKLDPERVDRYDRWFAALKQQGIYSTWSVVYPHHGVFLRSEDLDDDLFAELDAEDASRDGTKEPIVSNDYINIDRRIQDVAWKYFEAMLNHKNPYTGLAYKDDPALAVMEVQNESNVFFYTFNSLVQDGKMPGLSRDMRKRFHDFVIKKYGSQEDAVKTWGRSMKGDDWQQGELELMGAYHWGSDGPLYEYAGQDRRCGDYIEFLTDVQREYYERRIQQMRDAGFQGVTVTTAWRSGGPGASLANLYCDAAGDSIDRHNYFGGGEGGHRIMQGNVNTKTHLGDPGLGLLSVGMFQVGDHPFSYSEWSHMPPNPWKAEAAPLVAFYGLGLQGWDASYHFMMNDTRIGDGWPKQSKYVTNTPHYIGQFPALAFAIYNGHIAQADTIALRRATSEEMFAGRDVLGQSLAGGEHDAKELVGKGVTPPAALAAGRVTIEFEEGESEISGFESLHDVEAKTIRSTTGELVWRYGERIVEVRSPKTQGVIGFAENQVIRLPSVAVKTSTPFVSLLFTPLDNAELKDSKHILITAMAREKQTGSEFNDDWSQLINEGRPPLLMEPVQSLVLIAGDKPKSVRPVDLYGVPRDELLPVNENGTFKIDGTWRTYYYEVIR</sequence>
<dbReference type="EMBL" id="CP036278">
    <property type="protein sequence ID" value="QDU56362.1"/>
    <property type="molecule type" value="Genomic_DNA"/>
</dbReference>